<organism evidence="2 3">
    <name type="scientific">Segatella salivae</name>
    <dbReference type="NCBI Taxonomy" id="228604"/>
    <lineage>
        <taxon>Bacteria</taxon>
        <taxon>Pseudomonadati</taxon>
        <taxon>Bacteroidota</taxon>
        <taxon>Bacteroidia</taxon>
        <taxon>Bacteroidales</taxon>
        <taxon>Prevotellaceae</taxon>
        <taxon>Segatella</taxon>
    </lineage>
</organism>
<evidence type="ECO:0000313" key="3">
    <source>
        <dbReference type="Proteomes" id="UP001196873"/>
    </source>
</evidence>
<dbReference type="InterPro" id="IPR046228">
    <property type="entry name" value="DUF6261"/>
</dbReference>
<evidence type="ECO:0000313" key="2">
    <source>
        <dbReference type="EMBL" id="MBW4866493.1"/>
    </source>
</evidence>
<feature type="region of interest" description="Disordered" evidence="1">
    <location>
        <begin position="311"/>
        <end position="333"/>
    </location>
</feature>
<protein>
    <submittedName>
        <fullName evidence="2">Hemagglutinin</fullName>
    </submittedName>
</protein>
<proteinExistence type="predicted"/>
<comment type="caution">
    <text evidence="2">The sequence shown here is derived from an EMBL/GenBank/DDBJ whole genome shotgun (WGS) entry which is preliminary data.</text>
</comment>
<dbReference type="RefSeq" id="WP_219428059.1">
    <property type="nucleotide sequence ID" value="NZ_JABZVA010000010.1"/>
</dbReference>
<reference evidence="2" key="1">
    <citation type="submission" date="2021-07" db="EMBL/GenBank/DDBJ databases">
        <title>Genomic diversity and antimicrobial resistance of Prevotella spp. isolated from chronic lung disease airways.</title>
        <authorList>
            <person name="Webb K.A."/>
            <person name="Olagoke O.S."/>
            <person name="Baird T."/>
            <person name="Neill J."/>
            <person name="Pham A."/>
            <person name="Wells T.J."/>
            <person name="Ramsay K.A."/>
            <person name="Bell S.C."/>
            <person name="Sarovich D.S."/>
            <person name="Price E.P."/>
        </authorList>
    </citation>
    <scope>NUCLEOTIDE SEQUENCE</scope>
    <source>
        <strain evidence="2">SCHI0047.S.3</strain>
    </source>
</reference>
<dbReference type="AlphaFoldDB" id="A0AAW4NUB8"/>
<feature type="compositionally biased region" description="Basic and acidic residues" evidence="1">
    <location>
        <begin position="311"/>
        <end position="323"/>
    </location>
</feature>
<sequence>MIVKNFKKDRLQNMEHFQFTSHVVALCEAAGIEKMKTLLKTLKDALAEEDKALNIPRKREGTADLEELDRKRNSAYRALQLLVEMNAHADDEATKKAARQMSNVLSRYPKLTLANYNKETGMIKNLVSDLQDAKLTDVVTLLAAAPAVTRLSKANEAFEKRYLDALKSVIPTGTYDIKALRAATDKALSAIALRMEALNDLEPETLKLPELIVQYNALVDIQHSTLSHRAGTSKVAHDKRTAAYNVLLKYGFPALETALNLEIGSLSFTGKTEGTGDKRHYELAIEGETNVDGSPKTIWVGINKDTTLFKVERKPTSKSKQADKPSISFGKKK</sequence>
<name>A0AAW4NUB8_9BACT</name>
<accession>A0AAW4NUB8</accession>
<dbReference type="Pfam" id="PF19775">
    <property type="entry name" value="DUF6261"/>
    <property type="match status" value="1"/>
</dbReference>
<gene>
    <name evidence="2" type="ORF">KZY68_10890</name>
</gene>
<dbReference type="EMBL" id="JAHXRF010000017">
    <property type="protein sequence ID" value="MBW4866493.1"/>
    <property type="molecule type" value="Genomic_DNA"/>
</dbReference>
<evidence type="ECO:0000256" key="1">
    <source>
        <dbReference type="SAM" id="MobiDB-lite"/>
    </source>
</evidence>
<dbReference type="Proteomes" id="UP001196873">
    <property type="component" value="Unassembled WGS sequence"/>
</dbReference>